<proteinExistence type="predicted"/>
<organism evidence="2">
    <name type="scientific">Mizugakiibacter sediminis</name>
    <dbReference type="NCBI Taxonomy" id="1475481"/>
    <lineage>
        <taxon>Bacteria</taxon>
        <taxon>Pseudomonadati</taxon>
        <taxon>Pseudomonadota</taxon>
        <taxon>Gammaproteobacteria</taxon>
        <taxon>Lysobacterales</taxon>
        <taxon>Rhodanobacteraceae</taxon>
        <taxon>Mizugakiibacter</taxon>
    </lineage>
</organism>
<dbReference type="OrthoDB" id="9792392at2"/>
<dbReference type="Pfam" id="PF07237">
    <property type="entry name" value="DUF1428"/>
    <property type="match status" value="1"/>
</dbReference>
<dbReference type="EMBL" id="DF952378">
    <property type="protein sequence ID" value="GAN44528.1"/>
    <property type="molecule type" value="Genomic_DNA"/>
</dbReference>
<dbReference type="InterPro" id="IPR009874">
    <property type="entry name" value="DUF1428"/>
</dbReference>
<dbReference type="PIRSF" id="PIRSF007028">
    <property type="entry name" value="UCP007028"/>
    <property type="match status" value="1"/>
</dbReference>
<name>A0A0K8QNC6_9GAMM</name>
<dbReference type="HOGENOM" id="CLU_136844_0_0_6"/>
<dbReference type="Gene3D" id="3.30.70.100">
    <property type="match status" value="1"/>
</dbReference>
<evidence type="ECO:0000313" key="2">
    <source>
        <dbReference type="EMBL" id="GAP65937.1"/>
    </source>
</evidence>
<gene>
    <name evidence="1" type="ORF">MBSD_1063</name>
    <name evidence="2" type="ORF">MBSD_n1239</name>
</gene>
<dbReference type="AlphaFoldDB" id="A0A0K8QNC6"/>
<reference evidence="2" key="2">
    <citation type="submission" date="2015-08" db="EMBL/GenBank/DDBJ databases">
        <title>Complete DNA Sequence of Pseudomonas syringae pv. actinidiae, the Causal Agent of Kiwifruit Canker Disease.</title>
        <authorList>
            <person name="Rikkerink E.H.A."/>
            <person name="Fineran P.C."/>
        </authorList>
    </citation>
    <scope>NUCLEOTIDE SEQUENCE</scope>
    <source>
        <strain evidence="2">SkMP5</strain>
    </source>
</reference>
<keyword evidence="3" id="KW-1185">Reference proteome</keyword>
<dbReference type="SUPFAM" id="SSF54909">
    <property type="entry name" value="Dimeric alpha+beta barrel"/>
    <property type="match status" value="1"/>
</dbReference>
<dbReference type="InterPro" id="IPR011008">
    <property type="entry name" value="Dimeric_a/b-barrel"/>
</dbReference>
<evidence type="ECO:0000313" key="1">
    <source>
        <dbReference type="EMBL" id="GAN44528.1"/>
    </source>
</evidence>
<sequence length="119" mass="13626">MSYVDGFVVPVPKKNLAAYRRLARRAGRIWLEHGAQHYVECVADDVKPGKVTSFPQAVKLKPGEVVVFSWIVYKSRAARDRANRKVMADPRLADMMDPKKLPFDGMRMFWGGFKPFLEL</sequence>
<reference evidence="1" key="1">
    <citation type="submission" date="2015-03" db="EMBL/GenBank/DDBJ databases">
        <title>Draft genome sequence of Mizugakiibacter sediminis skMP5.</title>
        <authorList>
            <person name="Watanabe T."/>
            <person name="Kojima H."/>
            <person name="Fukui M."/>
        </authorList>
    </citation>
    <scope>NUCLEOTIDE SEQUENCE</scope>
    <source>
        <strain evidence="1">SkMP5</strain>
    </source>
</reference>
<dbReference type="RefSeq" id="WP_062536150.1">
    <property type="nucleotide sequence ID" value="NZ_DF970179.1"/>
</dbReference>
<protein>
    <submittedName>
        <fullName evidence="2">RNA signal recognition particle 4.5S RNA</fullName>
    </submittedName>
</protein>
<dbReference type="STRING" id="1475481.GCA_000953855_01257"/>
<accession>A0A0K8QNC6</accession>
<evidence type="ECO:0000313" key="3">
    <source>
        <dbReference type="Proteomes" id="UP000253740"/>
    </source>
</evidence>
<dbReference type="Proteomes" id="UP000253740">
    <property type="component" value="Unassembled WGS sequence"/>
</dbReference>
<dbReference type="EMBL" id="DF970179">
    <property type="protein sequence ID" value="GAP65937.1"/>
    <property type="molecule type" value="Genomic_DNA"/>
</dbReference>